<sequence>MAQPPSLRDVQPSFDRLGPLPPTSPVVVSVPHAGRDYPPALLARLRVPAAQLRPLEDRHVDMLALAARADETLIVARKARAWIDLNRSERDRDPRVDDGAARFGMPQLSSRVRGGLGLIPRRAAAGTEIWARSWSADDVAARIHADHRPYHAALAETLAAARARFGVAILLDLHSMPSLAGADPARIVIGDRFARTSAARFVARIEGCAKRAGYAVALNTPYAGGHVLERHAAPGRGIHAIQLEIDRALYLDAQLDQPGPGFDAVARFVRDVIDALADEAMPTAFAAE</sequence>
<evidence type="ECO:0000313" key="2">
    <source>
        <dbReference type="EMBL" id="MFD1786792.1"/>
    </source>
</evidence>
<keyword evidence="3" id="KW-1185">Reference proteome</keyword>
<dbReference type="Gene3D" id="3.40.630.40">
    <property type="entry name" value="Zn-dependent exopeptidases"/>
    <property type="match status" value="1"/>
</dbReference>
<accession>A0ABW4N9E2</accession>
<reference evidence="3" key="1">
    <citation type="journal article" date="2019" name="Int. J. Syst. Evol. Microbiol.">
        <title>The Global Catalogue of Microorganisms (GCM) 10K type strain sequencing project: providing services to taxonomists for standard genome sequencing and annotation.</title>
        <authorList>
            <consortium name="The Broad Institute Genomics Platform"/>
            <consortium name="The Broad Institute Genome Sequencing Center for Infectious Disease"/>
            <person name="Wu L."/>
            <person name="Ma J."/>
        </authorList>
    </citation>
    <scope>NUCLEOTIDE SEQUENCE [LARGE SCALE GENOMIC DNA]</scope>
    <source>
        <strain evidence="3">Q85</strain>
    </source>
</reference>
<proteinExistence type="predicted"/>
<protein>
    <submittedName>
        <fullName evidence="2">N-formylglutamate amidohydrolase</fullName>
    </submittedName>
</protein>
<feature type="region of interest" description="Disordered" evidence="1">
    <location>
        <begin position="1"/>
        <end position="23"/>
    </location>
</feature>
<dbReference type="RefSeq" id="WP_380939100.1">
    <property type="nucleotide sequence ID" value="NZ_JBHUFC010000002.1"/>
</dbReference>
<dbReference type="InterPro" id="IPR007709">
    <property type="entry name" value="N-FG_amidohydro"/>
</dbReference>
<dbReference type="EMBL" id="JBHUFC010000002">
    <property type="protein sequence ID" value="MFD1786792.1"/>
    <property type="molecule type" value="Genomic_DNA"/>
</dbReference>
<dbReference type="Pfam" id="PF05013">
    <property type="entry name" value="FGase"/>
    <property type="match status" value="1"/>
</dbReference>
<gene>
    <name evidence="2" type="ORF">ACFSC3_04320</name>
</gene>
<evidence type="ECO:0000313" key="3">
    <source>
        <dbReference type="Proteomes" id="UP001597283"/>
    </source>
</evidence>
<name>A0ABW4N9E2_9SPHN</name>
<organism evidence="2 3">
    <name type="scientific">Sphingomonas floccifaciens</name>
    <dbReference type="NCBI Taxonomy" id="1844115"/>
    <lineage>
        <taxon>Bacteria</taxon>
        <taxon>Pseudomonadati</taxon>
        <taxon>Pseudomonadota</taxon>
        <taxon>Alphaproteobacteria</taxon>
        <taxon>Sphingomonadales</taxon>
        <taxon>Sphingomonadaceae</taxon>
        <taxon>Sphingomonas</taxon>
    </lineage>
</organism>
<dbReference type="Proteomes" id="UP001597283">
    <property type="component" value="Unassembled WGS sequence"/>
</dbReference>
<evidence type="ECO:0000256" key="1">
    <source>
        <dbReference type="SAM" id="MobiDB-lite"/>
    </source>
</evidence>
<comment type="caution">
    <text evidence="2">The sequence shown here is derived from an EMBL/GenBank/DDBJ whole genome shotgun (WGS) entry which is preliminary data.</text>
</comment>
<dbReference type="SUPFAM" id="SSF53187">
    <property type="entry name" value="Zn-dependent exopeptidases"/>
    <property type="match status" value="1"/>
</dbReference>